<gene>
    <name evidence="1" type="ORF">L6452_36334</name>
</gene>
<organism evidence="1 2">
    <name type="scientific">Arctium lappa</name>
    <name type="common">Greater burdock</name>
    <name type="synonym">Lappa major</name>
    <dbReference type="NCBI Taxonomy" id="4217"/>
    <lineage>
        <taxon>Eukaryota</taxon>
        <taxon>Viridiplantae</taxon>
        <taxon>Streptophyta</taxon>
        <taxon>Embryophyta</taxon>
        <taxon>Tracheophyta</taxon>
        <taxon>Spermatophyta</taxon>
        <taxon>Magnoliopsida</taxon>
        <taxon>eudicotyledons</taxon>
        <taxon>Gunneridae</taxon>
        <taxon>Pentapetalae</taxon>
        <taxon>asterids</taxon>
        <taxon>campanulids</taxon>
        <taxon>Asterales</taxon>
        <taxon>Asteraceae</taxon>
        <taxon>Carduoideae</taxon>
        <taxon>Cardueae</taxon>
        <taxon>Arctiinae</taxon>
        <taxon>Arctium</taxon>
    </lineage>
</organism>
<name>A0ACB8Y9L0_ARCLA</name>
<evidence type="ECO:0000313" key="2">
    <source>
        <dbReference type="Proteomes" id="UP001055879"/>
    </source>
</evidence>
<comment type="caution">
    <text evidence="1">The sequence shown here is derived from an EMBL/GenBank/DDBJ whole genome shotgun (WGS) entry which is preliminary data.</text>
</comment>
<proteinExistence type="predicted"/>
<dbReference type="EMBL" id="CM042059">
    <property type="protein sequence ID" value="KAI3681535.1"/>
    <property type="molecule type" value="Genomic_DNA"/>
</dbReference>
<reference evidence="2" key="1">
    <citation type="journal article" date="2022" name="Mol. Ecol. Resour.">
        <title>The genomes of chicory, endive, great burdock and yacon provide insights into Asteraceae palaeo-polyploidization history and plant inulin production.</title>
        <authorList>
            <person name="Fan W."/>
            <person name="Wang S."/>
            <person name="Wang H."/>
            <person name="Wang A."/>
            <person name="Jiang F."/>
            <person name="Liu H."/>
            <person name="Zhao H."/>
            <person name="Xu D."/>
            <person name="Zhang Y."/>
        </authorList>
    </citation>
    <scope>NUCLEOTIDE SEQUENCE [LARGE SCALE GENOMIC DNA]</scope>
    <source>
        <strain evidence="2">cv. Niubang</strain>
    </source>
</reference>
<sequence>MFDTSSNSKTIYTSPTSLNKPEQRFTQPLTCFSGPTFGTVDASLHKLVERVDSLAASINNNTTPVNNAGENLKNLSTTISTKANAFKLNSLQTEVNTLKENVANNSLQLQFLNGHVDHHTSEVKILGGKVDGLNRLSPAKSIETSATSLASSSFLRRLSGVFPSPAIIRCVPFSGD</sequence>
<reference evidence="1 2" key="2">
    <citation type="journal article" date="2022" name="Mol. Ecol. Resour.">
        <title>The genomes of chicory, endive, great burdock and yacon provide insights into Asteraceae paleo-polyploidization history and plant inulin production.</title>
        <authorList>
            <person name="Fan W."/>
            <person name="Wang S."/>
            <person name="Wang H."/>
            <person name="Wang A."/>
            <person name="Jiang F."/>
            <person name="Liu H."/>
            <person name="Zhao H."/>
            <person name="Xu D."/>
            <person name="Zhang Y."/>
        </authorList>
    </citation>
    <scope>NUCLEOTIDE SEQUENCE [LARGE SCALE GENOMIC DNA]</scope>
    <source>
        <strain evidence="2">cv. Niubang</strain>
    </source>
</reference>
<evidence type="ECO:0000313" key="1">
    <source>
        <dbReference type="EMBL" id="KAI3681535.1"/>
    </source>
</evidence>
<keyword evidence="2" id="KW-1185">Reference proteome</keyword>
<accession>A0ACB8Y9L0</accession>
<protein>
    <submittedName>
        <fullName evidence="1">Uncharacterized protein</fullName>
    </submittedName>
</protein>
<dbReference type="Proteomes" id="UP001055879">
    <property type="component" value="Linkage Group LG13"/>
</dbReference>